<dbReference type="PANTHER" id="PTHR47197:SF3">
    <property type="entry name" value="DIHYDRO-HEME D1 DEHYDROGENASE"/>
    <property type="match status" value="1"/>
</dbReference>
<reference evidence="2 3" key="1">
    <citation type="submission" date="2019-07" db="EMBL/GenBank/DDBJ databases">
        <title>Whole genome shotgun sequence of Microvirga aerophila NBRC 106136.</title>
        <authorList>
            <person name="Hosoyama A."/>
            <person name="Uohara A."/>
            <person name="Ohji S."/>
            <person name="Ichikawa N."/>
        </authorList>
    </citation>
    <scope>NUCLEOTIDE SEQUENCE [LARGE SCALE GENOMIC DNA]</scope>
    <source>
        <strain evidence="2 3">NBRC 106136</strain>
    </source>
</reference>
<dbReference type="EMBL" id="BJYU01000083">
    <property type="protein sequence ID" value="GEO16963.1"/>
    <property type="molecule type" value="Genomic_DNA"/>
</dbReference>
<keyword evidence="3" id="KW-1185">Reference proteome</keyword>
<evidence type="ECO:0008006" key="4">
    <source>
        <dbReference type="Google" id="ProtNLM"/>
    </source>
</evidence>
<dbReference type="OrthoDB" id="114286at2"/>
<name>A0A512BYE0_9HYPH</name>
<gene>
    <name evidence="2" type="ORF">MAE02_46590</name>
</gene>
<keyword evidence="1" id="KW-0732">Signal</keyword>
<proteinExistence type="predicted"/>
<feature type="signal peptide" evidence="1">
    <location>
        <begin position="1"/>
        <end position="23"/>
    </location>
</feature>
<dbReference type="RefSeq" id="WP_114186879.1">
    <property type="nucleotide sequence ID" value="NZ_BJYU01000083.1"/>
</dbReference>
<evidence type="ECO:0000313" key="2">
    <source>
        <dbReference type="EMBL" id="GEO16963.1"/>
    </source>
</evidence>
<accession>A0A512BYE0</accession>
<dbReference type="InterPro" id="IPR011044">
    <property type="entry name" value="Quino_amine_DH_bsu"/>
</dbReference>
<feature type="chain" id="PRO_5021850360" description="SMP-30/Gluconolactonase/LRE-like region domain-containing protein" evidence="1">
    <location>
        <begin position="24"/>
        <end position="322"/>
    </location>
</feature>
<dbReference type="Gene3D" id="2.130.10.10">
    <property type="entry name" value="YVTN repeat-like/Quinoprotein amine dehydrogenase"/>
    <property type="match status" value="1"/>
</dbReference>
<dbReference type="Proteomes" id="UP000321085">
    <property type="component" value="Unassembled WGS sequence"/>
</dbReference>
<dbReference type="PANTHER" id="PTHR47197">
    <property type="entry name" value="PROTEIN NIRF"/>
    <property type="match status" value="1"/>
</dbReference>
<sequence>MSTVKALILLSFLTLVSSDLGFAAEELPPGSLTLQAEIPRGGDFMGFGFDSLWMMNQPSDPALGGGPLVRVNAADNSVTDIPLGSYGKYRAMGIGEGAVWVPATTRDLILRIDPNTNKLVQEIPAQMVESEGNIGVGEGGIWVLTAPSSATRDTVLTRYNPGTGAVEAEIPLPSASAGVVVDFGSVWVTGFENGELYRIDPKSNAVISTIKLHDRPRFIASGESSIWVLNQSDGTVQRIDGKTGEVLATIETIGRLDGGDIVCGGGYVWISAPRTPVAQIDPKTNTLVRHFTGSGPMGDAIRYGAGSLWISGKAIYRIQPPD</sequence>
<evidence type="ECO:0000256" key="1">
    <source>
        <dbReference type="SAM" id="SignalP"/>
    </source>
</evidence>
<protein>
    <recommendedName>
        <fullName evidence="4">SMP-30/Gluconolactonase/LRE-like region domain-containing protein</fullName>
    </recommendedName>
</protein>
<evidence type="ECO:0000313" key="3">
    <source>
        <dbReference type="Proteomes" id="UP000321085"/>
    </source>
</evidence>
<organism evidence="2 3">
    <name type="scientific">Microvirga aerophila</name>
    <dbReference type="NCBI Taxonomy" id="670291"/>
    <lineage>
        <taxon>Bacteria</taxon>
        <taxon>Pseudomonadati</taxon>
        <taxon>Pseudomonadota</taxon>
        <taxon>Alphaproteobacteria</taxon>
        <taxon>Hyphomicrobiales</taxon>
        <taxon>Methylobacteriaceae</taxon>
        <taxon>Microvirga</taxon>
    </lineage>
</organism>
<dbReference type="InterPro" id="IPR051200">
    <property type="entry name" value="Host-pathogen_enzymatic-act"/>
</dbReference>
<dbReference type="InterPro" id="IPR015943">
    <property type="entry name" value="WD40/YVTN_repeat-like_dom_sf"/>
</dbReference>
<dbReference type="AlphaFoldDB" id="A0A512BYE0"/>
<comment type="caution">
    <text evidence="2">The sequence shown here is derived from an EMBL/GenBank/DDBJ whole genome shotgun (WGS) entry which is preliminary data.</text>
</comment>
<dbReference type="SUPFAM" id="SSF50969">
    <property type="entry name" value="YVTN repeat-like/Quinoprotein amine dehydrogenase"/>
    <property type="match status" value="1"/>
</dbReference>